<feature type="domain" description="LysR substrate-binding" evidence="1">
    <location>
        <begin position="6"/>
        <end position="68"/>
    </location>
</feature>
<dbReference type="SUPFAM" id="SSF53850">
    <property type="entry name" value="Periplasmic binding protein-like II"/>
    <property type="match status" value="1"/>
</dbReference>
<reference evidence="2 3" key="1">
    <citation type="submission" date="2024-02" db="EMBL/GenBank/DDBJ databases">
        <title>Rhodopirellula caenicola NBRC 110016.</title>
        <authorList>
            <person name="Ichikawa N."/>
            <person name="Katano-Makiyama Y."/>
            <person name="Hidaka K."/>
        </authorList>
    </citation>
    <scope>NUCLEOTIDE SEQUENCE [LARGE SCALE GENOMIC DNA]</scope>
    <source>
        <strain evidence="2 3">NBRC 110016</strain>
    </source>
</reference>
<accession>A0ABP9VYT5</accession>
<dbReference type="Gene3D" id="3.40.190.290">
    <property type="match status" value="1"/>
</dbReference>
<evidence type="ECO:0000313" key="2">
    <source>
        <dbReference type="EMBL" id="GAA5509435.1"/>
    </source>
</evidence>
<dbReference type="InterPro" id="IPR005119">
    <property type="entry name" value="LysR_subst-bd"/>
</dbReference>
<organism evidence="2 3">
    <name type="scientific">Novipirellula caenicola</name>
    <dbReference type="NCBI Taxonomy" id="1536901"/>
    <lineage>
        <taxon>Bacteria</taxon>
        <taxon>Pseudomonadati</taxon>
        <taxon>Planctomycetota</taxon>
        <taxon>Planctomycetia</taxon>
        <taxon>Pirellulales</taxon>
        <taxon>Pirellulaceae</taxon>
        <taxon>Novipirellula</taxon>
    </lineage>
</organism>
<gene>
    <name evidence="2" type="ORF">Rcae01_04934</name>
</gene>
<evidence type="ECO:0000313" key="3">
    <source>
        <dbReference type="Proteomes" id="UP001416858"/>
    </source>
</evidence>
<comment type="caution">
    <text evidence="2">The sequence shown here is derived from an EMBL/GenBank/DDBJ whole genome shotgun (WGS) entry which is preliminary data.</text>
</comment>
<protein>
    <recommendedName>
        <fullName evidence="1">LysR substrate-binding domain-containing protein</fullName>
    </recommendedName>
</protein>
<dbReference type="EMBL" id="BAABRO010000013">
    <property type="protein sequence ID" value="GAA5509435.1"/>
    <property type="molecule type" value="Genomic_DNA"/>
</dbReference>
<evidence type="ECO:0000259" key="1">
    <source>
        <dbReference type="Pfam" id="PF03466"/>
    </source>
</evidence>
<keyword evidence="3" id="KW-1185">Reference proteome</keyword>
<proteinExistence type="predicted"/>
<dbReference type="RefSeq" id="WP_425572478.1">
    <property type="nucleotide sequence ID" value="NZ_BAABRO010000013.1"/>
</dbReference>
<dbReference type="Pfam" id="PF03466">
    <property type="entry name" value="LysR_substrate"/>
    <property type="match status" value="1"/>
</dbReference>
<sequence>MVFRQSLVRSGAGIALLPLSIIQHEIKSGALKRVLHQWSGQPREIFLIWPYQRTLSVRAKCFQEELLAFLDEQTWFVPEN</sequence>
<name>A0ABP9VYT5_9BACT</name>
<dbReference type="Proteomes" id="UP001416858">
    <property type="component" value="Unassembled WGS sequence"/>
</dbReference>